<protein>
    <submittedName>
        <fullName evidence="10">Cellulose synthase catalytic subunit [UDP-forming]</fullName>
    </submittedName>
</protein>
<feature type="transmembrane region" description="Helical" evidence="8">
    <location>
        <begin position="622"/>
        <end position="644"/>
    </location>
</feature>
<gene>
    <name evidence="10" type="primary">bcsA_1</name>
    <name evidence="10" type="ORF">LSUE1_G000468</name>
</gene>
<feature type="transmembrane region" description="Helical" evidence="8">
    <location>
        <begin position="595"/>
        <end position="616"/>
    </location>
</feature>
<keyword evidence="5 8" id="KW-1133">Transmembrane helix</keyword>
<evidence type="ECO:0000256" key="8">
    <source>
        <dbReference type="SAM" id="Phobius"/>
    </source>
</evidence>
<evidence type="ECO:0000256" key="4">
    <source>
        <dbReference type="ARBA" id="ARBA00022692"/>
    </source>
</evidence>
<evidence type="ECO:0000259" key="9">
    <source>
        <dbReference type="Pfam" id="PF00535"/>
    </source>
</evidence>
<keyword evidence="3" id="KW-0808">Transferase</keyword>
<feature type="compositionally biased region" description="Pro residues" evidence="7">
    <location>
        <begin position="61"/>
        <end position="75"/>
    </location>
</feature>
<feature type="region of interest" description="Disordered" evidence="7">
    <location>
        <begin position="1"/>
        <end position="89"/>
    </location>
</feature>
<dbReference type="SUPFAM" id="SSF53448">
    <property type="entry name" value="Nucleotide-diphospho-sugar transferases"/>
    <property type="match status" value="1"/>
</dbReference>
<proteinExistence type="predicted"/>
<keyword evidence="11" id="KW-1185">Reference proteome</keyword>
<keyword evidence="6 8" id="KW-0472">Membrane</keyword>
<evidence type="ECO:0000256" key="7">
    <source>
        <dbReference type="SAM" id="MobiDB-lite"/>
    </source>
</evidence>
<evidence type="ECO:0000256" key="3">
    <source>
        <dbReference type="ARBA" id="ARBA00022679"/>
    </source>
</evidence>
<dbReference type="PANTHER" id="PTHR43867">
    <property type="entry name" value="CELLULOSE SYNTHASE CATALYTIC SUBUNIT A [UDP-FORMING]"/>
    <property type="match status" value="1"/>
</dbReference>
<keyword evidence="2" id="KW-0328">Glycosyltransferase</keyword>
<comment type="subcellular location">
    <subcellularLocation>
        <location evidence="1">Membrane</location>
        <topology evidence="1">Multi-pass membrane protein</topology>
    </subcellularLocation>
</comment>
<evidence type="ECO:0000256" key="6">
    <source>
        <dbReference type="ARBA" id="ARBA00023136"/>
    </source>
</evidence>
<reference evidence="10 11" key="1">
    <citation type="submission" date="2018-05" db="EMBL/GenBank/DDBJ databases">
        <title>Genome sequencing and assembly of the regulated plant pathogen Lachnellula willkommii and related sister species for the development of diagnostic species identification markers.</title>
        <authorList>
            <person name="Giroux E."/>
            <person name="Bilodeau G."/>
        </authorList>
    </citation>
    <scope>NUCLEOTIDE SEQUENCE [LARGE SCALE GENOMIC DNA]</scope>
    <source>
        <strain evidence="10 11">CBS 268.59</strain>
    </source>
</reference>
<name>A0A8T9CJW6_9HELO</name>
<feature type="transmembrane region" description="Helical" evidence="8">
    <location>
        <begin position="485"/>
        <end position="503"/>
    </location>
</feature>
<dbReference type="InterPro" id="IPR001173">
    <property type="entry name" value="Glyco_trans_2-like"/>
</dbReference>
<evidence type="ECO:0000256" key="5">
    <source>
        <dbReference type="ARBA" id="ARBA00022989"/>
    </source>
</evidence>
<feature type="transmembrane region" description="Helical" evidence="8">
    <location>
        <begin position="166"/>
        <end position="186"/>
    </location>
</feature>
<accession>A0A8T9CJW6</accession>
<dbReference type="EMBL" id="QGMK01000008">
    <property type="protein sequence ID" value="TVY85422.1"/>
    <property type="molecule type" value="Genomic_DNA"/>
</dbReference>
<feature type="region of interest" description="Disordered" evidence="7">
    <location>
        <begin position="97"/>
        <end position="116"/>
    </location>
</feature>
<organism evidence="10 11">
    <name type="scientific">Lachnellula suecica</name>
    <dbReference type="NCBI Taxonomy" id="602035"/>
    <lineage>
        <taxon>Eukaryota</taxon>
        <taxon>Fungi</taxon>
        <taxon>Dikarya</taxon>
        <taxon>Ascomycota</taxon>
        <taxon>Pezizomycotina</taxon>
        <taxon>Leotiomycetes</taxon>
        <taxon>Helotiales</taxon>
        <taxon>Lachnaceae</taxon>
        <taxon>Lachnellula</taxon>
    </lineage>
</organism>
<dbReference type="InterPro" id="IPR029044">
    <property type="entry name" value="Nucleotide-diphossugar_trans"/>
</dbReference>
<dbReference type="CDD" id="cd06421">
    <property type="entry name" value="CESA_CelA_like"/>
    <property type="match status" value="1"/>
</dbReference>
<keyword evidence="4 8" id="KW-0812">Transmembrane</keyword>
<dbReference type="GO" id="GO:0016020">
    <property type="term" value="C:membrane"/>
    <property type="evidence" value="ECO:0007669"/>
    <property type="project" value="UniProtKB-SubCell"/>
</dbReference>
<comment type="caution">
    <text evidence="10">The sequence shown here is derived from an EMBL/GenBank/DDBJ whole genome shotgun (WGS) entry which is preliminary data.</text>
</comment>
<evidence type="ECO:0000313" key="11">
    <source>
        <dbReference type="Proteomes" id="UP000469558"/>
    </source>
</evidence>
<evidence type="ECO:0000313" key="10">
    <source>
        <dbReference type="EMBL" id="TVY85422.1"/>
    </source>
</evidence>
<dbReference type="GO" id="GO:0016757">
    <property type="term" value="F:glycosyltransferase activity"/>
    <property type="evidence" value="ECO:0007669"/>
    <property type="project" value="UniProtKB-KW"/>
</dbReference>
<evidence type="ECO:0000256" key="2">
    <source>
        <dbReference type="ARBA" id="ARBA00022676"/>
    </source>
</evidence>
<evidence type="ECO:0000256" key="1">
    <source>
        <dbReference type="ARBA" id="ARBA00004141"/>
    </source>
</evidence>
<dbReference type="PANTHER" id="PTHR43867:SF2">
    <property type="entry name" value="CELLULOSE SYNTHASE CATALYTIC SUBUNIT A [UDP-FORMING]"/>
    <property type="match status" value="1"/>
</dbReference>
<dbReference type="Pfam" id="PF00535">
    <property type="entry name" value="Glycos_transf_2"/>
    <property type="match status" value="1"/>
</dbReference>
<feature type="transmembrane region" description="Helical" evidence="8">
    <location>
        <begin position="192"/>
        <end position="216"/>
    </location>
</feature>
<sequence length="650" mass="74366">MEQRPNIPRAVIRNNDPFSDSHRRDDSTSSQASSIRGESPSGANTPTTTEQQAVGRNVLRPAPPVPARNPIPTPTSPIRDPDTITPAPQLFSNQFSEKQQGAVEPPLPHTKEKIPAPSVNKKRGLWTRFVDEYRKNYCPREQPPLILPTAPNDLEKYSYVKMNRTWLMMVGLLSLLALAAGAWLFVKASPWYCWYAIYAFFSEIYIFTSFGITIFGKRFDLPAHNKTLEDKPLTTETAPTVDIFLPVCKEALEILDNTWKHVVKMRYPEGKMLVFVLDDGAQEEVKTLAESYGFNYMCRPNRPELKKAGNMRHAFAQTSGDFFVVFDADFCPRPDFLEEIMPEHMANEKIAIIQTPQFFRSTGDQTWTEQGAGSVQEYFYRIVQPCRNTWGGAICVGSNAIYRREALEAVGGTAPAECSEDVHTGFYAVTRGWTIKYMPLVLACGVCPDTPRAFFSQQMRWCTGSLSLLTHRDFWKSSLSPMQKFCYLTGFFYYSTTAVAAFLNPIPAPLLLWSHPDLFKYYNLFFAFPSVFLGLIALRLWARSRYTFTVQYSQVIMQYAYLHAIWDRFFGTKMTWLPSGDGKAHKNNRYRNMRILAWGWTIAHNTLLITGCVYRISQGMEWYQVIPALVLDVVNMFCVHRFLLYIHPKD</sequence>
<feature type="domain" description="Glycosyltransferase 2-like" evidence="9">
    <location>
        <begin position="243"/>
        <end position="410"/>
    </location>
</feature>
<dbReference type="AlphaFoldDB" id="A0A8T9CJW6"/>
<dbReference type="Gene3D" id="3.90.550.10">
    <property type="entry name" value="Spore Coat Polysaccharide Biosynthesis Protein SpsA, Chain A"/>
    <property type="match status" value="1"/>
</dbReference>
<dbReference type="Proteomes" id="UP000469558">
    <property type="component" value="Unassembled WGS sequence"/>
</dbReference>
<feature type="transmembrane region" description="Helical" evidence="8">
    <location>
        <begin position="523"/>
        <end position="542"/>
    </location>
</feature>
<dbReference type="InterPro" id="IPR050321">
    <property type="entry name" value="Glycosyltr_2/OpgH_subfam"/>
</dbReference>
<dbReference type="OrthoDB" id="72851at2759"/>
<feature type="compositionally biased region" description="Polar residues" evidence="7">
    <location>
        <begin position="31"/>
        <end position="54"/>
    </location>
</feature>